<evidence type="ECO:0000256" key="1">
    <source>
        <dbReference type="SAM" id="SignalP"/>
    </source>
</evidence>
<dbReference type="Pfam" id="PF00395">
    <property type="entry name" value="SLH"/>
    <property type="match status" value="2"/>
</dbReference>
<evidence type="ECO:0000313" key="4">
    <source>
        <dbReference type="Proteomes" id="UP000641588"/>
    </source>
</evidence>
<feature type="chain" id="PRO_5036971676" evidence="1">
    <location>
        <begin position="26"/>
        <end position="326"/>
    </location>
</feature>
<keyword evidence="3" id="KW-0645">Protease</keyword>
<name>A0A972GQB7_9BACL</name>
<feature type="domain" description="SLH" evidence="2">
    <location>
        <begin position="150"/>
        <end position="213"/>
    </location>
</feature>
<organism evidence="3 4">
    <name type="scientific">Paenibacillus foliorum</name>
    <dbReference type="NCBI Taxonomy" id="2654974"/>
    <lineage>
        <taxon>Bacteria</taxon>
        <taxon>Bacillati</taxon>
        <taxon>Bacillota</taxon>
        <taxon>Bacilli</taxon>
        <taxon>Bacillales</taxon>
        <taxon>Paenibacillaceae</taxon>
        <taxon>Paenibacillus</taxon>
    </lineage>
</organism>
<gene>
    <name evidence="3" type="ORF">GC093_01305</name>
</gene>
<keyword evidence="1" id="KW-0732">Signal</keyword>
<dbReference type="GO" id="GO:0008233">
    <property type="term" value="F:peptidase activity"/>
    <property type="evidence" value="ECO:0007669"/>
    <property type="project" value="UniProtKB-KW"/>
</dbReference>
<dbReference type="Pfam" id="PF14343">
    <property type="entry name" value="PrcB_C"/>
    <property type="match status" value="1"/>
</dbReference>
<dbReference type="InterPro" id="IPR001119">
    <property type="entry name" value="SLH_dom"/>
</dbReference>
<keyword evidence="3" id="KW-0378">Hydrolase</keyword>
<reference evidence="3" key="1">
    <citation type="submission" date="2019-10" db="EMBL/GenBank/DDBJ databases">
        <title>Description of Paenibacillus glebae sp. nov.</title>
        <authorList>
            <person name="Carlier A."/>
            <person name="Qi S."/>
        </authorList>
    </citation>
    <scope>NUCLEOTIDE SEQUENCE</scope>
    <source>
        <strain evidence="3">LMG 31456</strain>
    </source>
</reference>
<feature type="domain" description="SLH" evidence="2">
    <location>
        <begin position="88"/>
        <end position="148"/>
    </location>
</feature>
<dbReference type="AlphaFoldDB" id="A0A972GQB7"/>
<evidence type="ECO:0000313" key="3">
    <source>
        <dbReference type="EMBL" id="NOU91877.1"/>
    </source>
</evidence>
<dbReference type="Proteomes" id="UP000641588">
    <property type="component" value="Unassembled WGS sequence"/>
</dbReference>
<proteinExistence type="predicted"/>
<dbReference type="EMBL" id="WHOD01000004">
    <property type="protein sequence ID" value="NOU91877.1"/>
    <property type="molecule type" value="Genomic_DNA"/>
</dbReference>
<dbReference type="InterPro" id="IPR025748">
    <property type="entry name" value="PrcB_C_dom"/>
</dbReference>
<protein>
    <submittedName>
        <fullName evidence="3">Protease complex subunit PrcB family protein</fullName>
    </submittedName>
</protein>
<sequence length="326" mass="35515">MMKKLLSVITTAALVCSLSAGSVFAFSDLDTAEKEPILQLKDRGIVAGLDSEHFAPRGTISFAQSISLLVKGLNLNIDTIRFIKQPLASDYFTNVPNDAWYAEAFIIAKLNGLEIPQNVDPNATITREQYANLLVPAMETKGQFPLIKMLIIFADDDQITPSYQGALQRMYLYKLAKLDEDRKVNPKQEMTRGEAAVLLYNAIQYVEKHTVQQPQPQQGDVKVIVEQVNADVNKVILSRGEMPNPGYGIAITGISFQADGTAAITYTLSDPKPDGMYAQVITEAKAETYVSAKYKPIAVNAAGSPSNSTGIVVDPTAPIINPFANN</sequence>
<keyword evidence="4" id="KW-1185">Reference proteome</keyword>
<feature type="signal peptide" evidence="1">
    <location>
        <begin position="1"/>
        <end position="25"/>
    </location>
</feature>
<evidence type="ECO:0000259" key="2">
    <source>
        <dbReference type="PROSITE" id="PS51272"/>
    </source>
</evidence>
<comment type="caution">
    <text evidence="3">The sequence shown here is derived from an EMBL/GenBank/DDBJ whole genome shotgun (WGS) entry which is preliminary data.</text>
</comment>
<dbReference type="GO" id="GO:0006508">
    <property type="term" value="P:proteolysis"/>
    <property type="evidence" value="ECO:0007669"/>
    <property type="project" value="UniProtKB-KW"/>
</dbReference>
<dbReference type="PROSITE" id="PS51272">
    <property type="entry name" value="SLH"/>
    <property type="match status" value="2"/>
</dbReference>
<accession>A0A972GQB7</accession>